<dbReference type="Pfam" id="PF23239">
    <property type="entry name" value="DUF7069"/>
    <property type="match status" value="1"/>
</dbReference>
<evidence type="ECO:0000313" key="5">
    <source>
        <dbReference type="Proteomes" id="UP000236290"/>
    </source>
</evidence>
<feature type="domain" description="Nephrocystin 3-like N-terminal" evidence="3">
    <location>
        <begin position="55"/>
        <end position="226"/>
    </location>
</feature>
<evidence type="ECO:0000313" key="4">
    <source>
        <dbReference type="EMBL" id="PNP52567.1"/>
    </source>
</evidence>
<dbReference type="SUPFAM" id="SSF52540">
    <property type="entry name" value="P-loop containing nucleoside triphosphate hydrolases"/>
    <property type="match status" value="1"/>
</dbReference>
<dbReference type="Pfam" id="PF24883">
    <property type="entry name" value="NPHP3_N"/>
    <property type="match status" value="1"/>
</dbReference>
<comment type="caution">
    <text evidence="4">The sequence shown here is derived from an EMBL/GenBank/DDBJ whole genome shotgun (WGS) entry which is preliminary data.</text>
</comment>
<dbReference type="EMBL" id="MTYI01000106">
    <property type="protein sequence ID" value="PNP52567.1"/>
    <property type="molecule type" value="Genomic_DNA"/>
</dbReference>
<dbReference type="PANTHER" id="PTHR10039:SF14">
    <property type="entry name" value="NACHT DOMAIN-CONTAINING PROTEIN"/>
    <property type="match status" value="1"/>
</dbReference>
<dbReference type="Gene3D" id="3.40.50.300">
    <property type="entry name" value="P-loop containing nucleotide triphosphate hydrolases"/>
    <property type="match status" value="1"/>
</dbReference>
<feature type="domain" description="DUF7069" evidence="2">
    <location>
        <begin position="256"/>
        <end position="303"/>
    </location>
</feature>
<keyword evidence="1" id="KW-0677">Repeat</keyword>
<proteinExistence type="predicted"/>
<dbReference type="InterPro" id="IPR027417">
    <property type="entry name" value="P-loop_NTPase"/>
</dbReference>
<sequence length="317" mass="36439">MQESRVFLDKIHNALLESGAEAKKNYEDQKERALLQALASDYEGHKDFNPRKVEGTCEWFFADERFRNWRNSNVSSLLWVSAGPGCGKSVLSRSLIDERRLSTSVTTSTVCYFFFKDGDDSRKYAHNALCALLHQLFTHDTTGNLIAQALPSHKNFGETLSQNFSELWKILVRCSNLPESGEVVCIIDALDECQEKSRMIFIEELQRFYRHSPAPSSKLKFLITSRPYDTIEASFKQLSGATSYLRFDGDDKSAEISREINLVIDFRVNEVAQDFAEKDRRLIADRLKSMDHRTYLWLYLTLNIIKKSPSEYDAGQK</sequence>
<gene>
    <name evidence="4" type="ORF">THARTR1_06914</name>
</gene>
<evidence type="ECO:0008006" key="6">
    <source>
        <dbReference type="Google" id="ProtNLM"/>
    </source>
</evidence>
<dbReference type="InterPro" id="IPR055497">
    <property type="entry name" value="DUF7069"/>
</dbReference>
<dbReference type="AlphaFoldDB" id="A0A2K0U470"/>
<dbReference type="PANTHER" id="PTHR10039">
    <property type="entry name" value="AMELOGENIN"/>
    <property type="match status" value="1"/>
</dbReference>
<reference evidence="4 5" key="1">
    <citation type="submission" date="2017-02" db="EMBL/GenBank/DDBJ databases">
        <title>Genomes of Trichoderma spp. with biocontrol activity.</title>
        <authorList>
            <person name="Gardiner D."/>
            <person name="Kazan K."/>
            <person name="Vos C."/>
            <person name="Harvey P."/>
        </authorList>
    </citation>
    <scope>NUCLEOTIDE SEQUENCE [LARGE SCALE GENOMIC DNA]</scope>
    <source>
        <strain evidence="4 5">Tr1</strain>
    </source>
</reference>
<evidence type="ECO:0000259" key="3">
    <source>
        <dbReference type="Pfam" id="PF24883"/>
    </source>
</evidence>
<dbReference type="InterPro" id="IPR056884">
    <property type="entry name" value="NPHP3-like_N"/>
</dbReference>
<evidence type="ECO:0000256" key="1">
    <source>
        <dbReference type="ARBA" id="ARBA00022737"/>
    </source>
</evidence>
<accession>A0A2K0U470</accession>
<dbReference type="Proteomes" id="UP000236290">
    <property type="component" value="Unassembled WGS sequence"/>
</dbReference>
<name>A0A2K0U470_TRIHA</name>
<dbReference type="OrthoDB" id="163438at2759"/>
<evidence type="ECO:0000259" key="2">
    <source>
        <dbReference type="Pfam" id="PF23239"/>
    </source>
</evidence>
<organism evidence="4 5">
    <name type="scientific">Trichoderma harzianum</name>
    <name type="common">Hypocrea lixii</name>
    <dbReference type="NCBI Taxonomy" id="5544"/>
    <lineage>
        <taxon>Eukaryota</taxon>
        <taxon>Fungi</taxon>
        <taxon>Dikarya</taxon>
        <taxon>Ascomycota</taxon>
        <taxon>Pezizomycotina</taxon>
        <taxon>Sordariomycetes</taxon>
        <taxon>Hypocreomycetidae</taxon>
        <taxon>Hypocreales</taxon>
        <taxon>Hypocreaceae</taxon>
        <taxon>Trichoderma</taxon>
    </lineage>
</organism>
<protein>
    <recommendedName>
        <fullName evidence="6">NACHT domain-containing protein</fullName>
    </recommendedName>
</protein>